<accession>A0AAF0YAC5</accession>
<feature type="compositionally biased region" description="Polar residues" evidence="1">
    <location>
        <begin position="1"/>
        <end position="12"/>
    </location>
</feature>
<protein>
    <submittedName>
        <fullName evidence="2">Uncharacterized protein</fullName>
    </submittedName>
</protein>
<reference evidence="2" key="1">
    <citation type="submission" date="2023-10" db="EMBL/GenBank/DDBJ databases">
        <authorList>
            <person name="Noh H."/>
        </authorList>
    </citation>
    <scope>NUCLEOTIDE SEQUENCE</scope>
    <source>
        <strain evidence="2">DUCC4014</strain>
    </source>
</reference>
<organism evidence="2 3">
    <name type="scientific">Vanrija pseudolonga</name>
    <dbReference type="NCBI Taxonomy" id="143232"/>
    <lineage>
        <taxon>Eukaryota</taxon>
        <taxon>Fungi</taxon>
        <taxon>Dikarya</taxon>
        <taxon>Basidiomycota</taxon>
        <taxon>Agaricomycotina</taxon>
        <taxon>Tremellomycetes</taxon>
        <taxon>Trichosporonales</taxon>
        <taxon>Trichosporonaceae</taxon>
        <taxon>Vanrija</taxon>
    </lineage>
</organism>
<sequence length="487" mass="51864">MARSLPNGTSDASHAPDATVDSDLELTPGAEATSPSPDPEADDPGARTHADTLAQAYIPTIVPSFAYAPPPENLAVPAWVGASEHNALPRRRRVPPEQDPRRVRTPADPRERSPARHSPAPFLRVRTPETPAPRAVPNGAVNGERRVLVPPRLPPPMPLLAPVPQPNRPIRAAFLPRGGRGRAHNAPRSHNPNAIPVTHRGPLTFAALDARLHAPRGNTYLRIHGAAAASQLVWTGERASSGFSAVSPAYAGLSPSAYAAARTALAYGAPGWVPGPYLADMAARHVLAEAPEDGTSAWISATSSLNWAVWAVAQALVGGENEVRMAVIVPTGEVFLPASRITLPLAAANRAKDAGEVLFFARVFGGSVTADLVWTSEALPFALPARFWKTRAQRPLVGSWLDNLRFDPREPFERAVAHMGAGGEVWPDQPVHSLGHAWPPTSSDSGDADKDTAEVPVEEMTLLSLSPAPVVRGLQAPLEPERCFLLW</sequence>
<feature type="compositionally biased region" description="Basic and acidic residues" evidence="1">
    <location>
        <begin position="94"/>
        <end position="114"/>
    </location>
</feature>
<feature type="region of interest" description="Disordered" evidence="1">
    <location>
        <begin position="87"/>
        <end position="143"/>
    </location>
</feature>
<gene>
    <name evidence="2" type="ORF">LOC62_03G004639</name>
</gene>
<dbReference type="Proteomes" id="UP000827549">
    <property type="component" value="Chromosome 3"/>
</dbReference>
<evidence type="ECO:0000313" key="3">
    <source>
        <dbReference type="Proteomes" id="UP000827549"/>
    </source>
</evidence>
<feature type="region of interest" description="Disordered" evidence="1">
    <location>
        <begin position="1"/>
        <end position="52"/>
    </location>
</feature>
<dbReference type="AlphaFoldDB" id="A0AAF0YAC5"/>
<evidence type="ECO:0000256" key="1">
    <source>
        <dbReference type="SAM" id="MobiDB-lite"/>
    </source>
</evidence>
<evidence type="ECO:0000313" key="2">
    <source>
        <dbReference type="EMBL" id="WOO81109.1"/>
    </source>
</evidence>
<name>A0AAF0YAC5_9TREE</name>
<dbReference type="GeneID" id="87807875"/>
<feature type="region of interest" description="Disordered" evidence="1">
    <location>
        <begin position="179"/>
        <end position="198"/>
    </location>
</feature>
<proteinExistence type="predicted"/>
<feature type="region of interest" description="Disordered" evidence="1">
    <location>
        <begin position="430"/>
        <end position="452"/>
    </location>
</feature>
<dbReference type="RefSeq" id="XP_062627141.1">
    <property type="nucleotide sequence ID" value="XM_062771157.1"/>
</dbReference>
<keyword evidence="3" id="KW-1185">Reference proteome</keyword>
<dbReference type="EMBL" id="CP086716">
    <property type="protein sequence ID" value="WOO81109.1"/>
    <property type="molecule type" value="Genomic_DNA"/>
</dbReference>